<feature type="region of interest" description="Disordered" evidence="1">
    <location>
        <begin position="1"/>
        <end position="27"/>
    </location>
</feature>
<organism evidence="3 4">
    <name type="scientific">Niabella ginsenosidivorans</name>
    <dbReference type="NCBI Taxonomy" id="1176587"/>
    <lineage>
        <taxon>Bacteria</taxon>
        <taxon>Pseudomonadati</taxon>
        <taxon>Bacteroidota</taxon>
        <taxon>Chitinophagia</taxon>
        <taxon>Chitinophagales</taxon>
        <taxon>Chitinophagaceae</taxon>
        <taxon>Niabella</taxon>
    </lineage>
</organism>
<keyword evidence="4" id="KW-1185">Reference proteome</keyword>
<evidence type="ECO:0000256" key="2">
    <source>
        <dbReference type="SAM" id="Phobius"/>
    </source>
</evidence>
<protein>
    <submittedName>
        <fullName evidence="3">Uncharacterized protein</fullName>
    </submittedName>
</protein>
<evidence type="ECO:0000313" key="3">
    <source>
        <dbReference type="EMBL" id="ANH80645.1"/>
    </source>
</evidence>
<proteinExistence type="predicted"/>
<gene>
    <name evidence="3" type="ORF">A8C56_06310</name>
</gene>
<dbReference type="AlphaFoldDB" id="A0A1A9HZY7"/>
<reference evidence="3 4" key="1">
    <citation type="submission" date="2016-05" db="EMBL/GenBank/DDBJ databases">
        <title>Niabella ginsenosidivorans BS26 whole genome sequencing.</title>
        <authorList>
            <person name="Im W.T."/>
            <person name="Siddiqi M.Z."/>
        </authorList>
    </citation>
    <scope>NUCLEOTIDE SEQUENCE [LARGE SCALE GENOMIC DNA]</scope>
    <source>
        <strain evidence="3 4">BS26</strain>
    </source>
</reference>
<keyword evidence="2" id="KW-1133">Transmembrane helix</keyword>
<dbReference type="Proteomes" id="UP000077667">
    <property type="component" value="Chromosome"/>
</dbReference>
<keyword evidence="2" id="KW-0472">Membrane</keyword>
<dbReference type="EMBL" id="CP015772">
    <property type="protein sequence ID" value="ANH80645.1"/>
    <property type="molecule type" value="Genomic_DNA"/>
</dbReference>
<feature type="transmembrane region" description="Helical" evidence="2">
    <location>
        <begin position="56"/>
        <end position="78"/>
    </location>
</feature>
<dbReference type="KEGG" id="nia:A8C56_06310"/>
<sequence length="79" mass="9015">MKKWSNPERSGLVRKKANSASVPPAEPEKPALQALFRCRRNAIPLDFSFRCFADTFYAALIYLNIIFHIGGFTLSYTLF</sequence>
<name>A0A1A9HZY7_9BACT</name>
<evidence type="ECO:0000256" key="1">
    <source>
        <dbReference type="SAM" id="MobiDB-lite"/>
    </source>
</evidence>
<accession>A0A1A9HZY7</accession>
<evidence type="ECO:0000313" key="4">
    <source>
        <dbReference type="Proteomes" id="UP000077667"/>
    </source>
</evidence>
<keyword evidence="2" id="KW-0812">Transmembrane</keyword>